<gene>
    <name evidence="1" type="ORF">JKP88DRAFT_58800</name>
</gene>
<organism evidence="1 2">
    <name type="scientific">Tribonema minus</name>
    <dbReference type="NCBI Taxonomy" id="303371"/>
    <lineage>
        <taxon>Eukaryota</taxon>
        <taxon>Sar</taxon>
        <taxon>Stramenopiles</taxon>
        <taxon>Ochrophyta</taxon>
        <taxon>PX clade</taxon>
        <taxon>Xanthophyceae</taxon>
        <taxon>Tribonematales</taxon>
        <taxon>Tribonemataceae</taxon>
        <taxon>Tribonema</taxon>
    </lineage>
</organism>
<keyword evidence="2" id="KW-1185">Reference proteome</keyword>
<accession>A0A836CDZ8</accession>
<evidence type="ECO:0000313" key="2">
    <source>
        <dbReference type="Proteomes" id="UP000664859"/>
    </source>
</evidence>
<reference evidence="1" key="1">
    <citation type="submission" date="2021-02" db="EMBL/GenBank/DDBJ databases">
        <title>First Annotated Genome of the Yellow-green Alga Tribonema minus.</title>
        <authorList>
            <person name="Mahan K.M."/>
        </authorList>
    </citation>
    <scope>NUCLEOTIDE SEQUENCE</scope>
    <source>
        <strain evidence="1">UTEX B ZZ1240</strain>
    </source>
</reference>
<evidence type="ECO:0000313" key="1">
    <source>
        <dbReference type="EMBL" id="KAG5182184.1"/>
    </source>
</evidence>
<dbReference type="AlphaFoldDB" id="A0A836CDZ8"/>
<protein>
    <submittedName>
        <fullName evidence="1">Uncharacterized protein</fullName>
    </submittedName>
</protein>
<sequence length="210" mass="22636">MTGSERAAAAAAAVEARWMHGATIKPGCLAMLRDDVVPAVVATEGLRGLKLETAVTGHEAYVVTLSLPDPQREGQWVRAKAAAYAAVQATCKVYPLFPLEFKPYQKDLVGEEFGHGPGPALRQQMSGEQFKEWLSKNVDEGLHPLGKAWDTGVTLRDIVNAFTAPTATVATFLAFVERATAAERQLSPMQRCALFEVAFSKAGIYFGEAP</sequence>
<dbReference type="EMBL" id="JAFCMP010000257">
    <property type="protein sequence ID" value="KAG5182184.1"/>
    <property type="molecule type" value="Genomic_DNA"/>
</dbReference>
<name>A0A836CDZ8_9STRA</name>
<proteinExistence type="predicted"/>
<comment type="caution">
    <text evidence="1">The sequence shown here is derived from an EMBL/GenBank/DDBJ whole genome shotgun (WGS) entry which is preliminary data.</text>
</comment>
<dbReference type="Proteomes" id="UP000664859">
    <property type="component" value="Unassembled WGS sequence"/>
</dbReference>